<evidence type="ECO:0000313" key="2">
    <source>
        <dbReference type="Proteomes" id="UP001153331"/>
    </source>
</evidence>
<name>A0ACC2IM85_9PLEO</name>
<comment type="caution">
    <text evidence="1">The sequence shown here is derived from an EMBL/GenBank/DDBJ whole genome shotgun (WGS) entry which is preliminary data.</text>
</comment>
<accession>A0ACC2IM85</accession>
<reference evidence="1" key="1">
    <citation type="submission" date="2022-11" db="EMBL/GenBank/DDBJ databases">
        <title>Genome Sequence of Boeremia exigua.</title>
        <authorList>
            <person name="Buettner E."/>
        </authorList>
    </citation>
    <scope>NUCLEOTIDE SEQUENCE</scope>
    <source>
        <strain evidence="1">CU02</strain>
    </source>
</reference>
<proteinExistence type="predicted"/>
<protein>
    <submittedName>
        <fullName evidence="1">Uncharacterized protein</fullName>
    </submittedName>
</protein>
<keyword evidence="2" id="KW-1185">Reference proteome</keyword>
<organism evidence="1 2">
    <name type="scientific">Boeremia exigua</name>
    <dbReference type="NCBI Taxonomy" id="749465"/>
    <lineage>
        <taxon>Eukaryota</taxon>
        <taxon>Fungi</taxon>
        <taxon>Dikarya</taxon>
        <taxon>Ascomycota</taxon>
        <taxon>Pezizomycotina</taxon>
        <taxon>Dothideomycetes</taxon>
        <taxon>Pleosporomycetidae</taxon>
        <taxon>Pleosporales</taxon>
        <taxon>Pleosporineae</taxon>
        <taxon>Didymellaceae</taxon>
        <taxon>Boeremia</taxon>
    </lineage>
</organism>
<dbReference type="Proteomes" id="UP001153331">
    <property type="component" value="Unassembled WGS sequence"/>
</dbReference>
<evidence type="ECO:0000313" key="1">
    <source>
        <dbReference type="EMBL" id="KAJ8116231.1"/>
    </source>
</evidence>
<sequence>MAASRKHWSAEQSRSSQHTSEGRFEESLAPRAPFYTTQFEVPGIAGSDASNIPYGYGVAFTDQDQNEQMLIHVDHENNPSSIVNMNVFAFGQADHTPPGGPGPGSAPPRQQLPTSTDRMQADIFGMGAHSDYRVNPCLEGGDTPVVQSRDSTHFDMDGCCRTPCFPILGGCINPCLLESNAYHEIPGGYDVVVTKNMPWGPQQHYSCQIPSESPVVHGEDILPQPATNTSLNPRFQGFSEPPWVSSATMPLGHGNYPKQDVEASDGLHLGLASMDETCLKLPDGKCPSTTRSAPDEMMHMDDALSPTPSDISTSASDVPDVVSEIVEVLPSGGTCPDGVLIRKSPKAWSVIGSGPSNDS</sequence>
<gene>
    <name evidence="1" type="ORF">OPT61_g2304</name>
</gene>
<dbReference type="EMBL" id="JAPHNI010000103">
    <property type="protein sequence ID" value="KAJ8116231.1"/>
    <property type="molecule type" value="Genomic_DNA"/>
</dbReference>